<dbReference type="GO" id="GO:0008967">
    <property type="term" value="F:phosphoglycolate phosphatase activity"/>
    <property type="evidence" value="ECO:0007669"/>
    <property type="project" value="TreeGrafter"/>
</dbReference>
<reference evidence="1" key="1">
    <citation type="journal article" date="2014" name="Int. J. Syst. Evol. Microbiol.">
        <title>Complete genome sequence of Corynebacterium casei LMG S-19264T (=DSM 44701T), isolated from a smear-ripened cheese.</title>
        <authorList>
            <consortium name="US DOE Joint Genome Institute (JGI-PGF)"/>
            <person name="Walter F."/>
            <person name="Albersmeier A."/>
            <person name="Kalinowski J."/>
            <person name="Ruckert C."/>
        </authorList>
    </citation>
    <scope>NUCLEOTIDE SEQUENCE</scope>
    <source>
        <strain evidence="1">JCM 19831</strain>
    </source>
</reference>
<dbReference type="Gene3D" id="3.40.50.1000">
    <property type="entry name" value="HAD superfamily/HAD-like"/>
    <property type="match status" value="1"/>
</dbReference>
<dbReference type="EMBL" id="BMPI01000008">
    <property type="protein sequence ID" value="GGM19333.1"/>
    <property type="molecule type" value="Genomic_DNA"/>
</dbReference>
<dbReference type="PANTHER" id="PTHR43434">
    <property type="entry name" value="PHOSPHOGLYCOLATE PHOSPHATASE"/>
    <property type="match status" value="1"/>
</dbReference>
<dbReference type="SFLD" id="SFLDS00003">
    <property type="entry name" value="Haloacid_Dehalogenase"/>
    <property type="match status" value="1"/>
</dbReference>
<evidence type="ECO:0000313" key="2">
    <source>
        <dbReference type="Proteomes" id="UP000642070"/>
    </source>
</evidence>
<proteinExistence type="predicted"/>
<keyword evidence="2" id="KW-1185">Reference proteome</keyword>
<sequence length="226" mass="23671">MTAWQLACIDMAGTTVRDDGLVEQAFTVAFAGEGVAPGTPQHERMLAVVRKTMGQSRIEVFRLLLDGDEERAQAANETFEEAYGLLVDEGAVLPIPGAIEAIKALRASGIKVALTTGFARATQEAIIDALGWWGQVDLVLSPADAGRGRPFPDFMLVSALKLGVEDVRRMVVVGDTPLDLIAGQRAGAGLLVGVLTGAGDRQALMAAGAHEVIGSIGSLPRLLGLE</sequence>
<evidence type="ECO:0000313" key="1">
    <source>
        <dbReference type="EMBL" id="GGM19333.1"/>
    </source>
</evidence>
<comment type="caution">
    <text evidence="1">The sequence shown here is derived from an EMBL/GenBank/DDBJ whole genome shotgun (WGS) entry which is preliminary data.</text>
</comment>
<keyword evidence="1" id="KW-0378">Hydrolase</keyword>
<dbReference type="InterPro" id="IPR036412">
    <property type="entry name" value="HAD-like_sf"/>
</dbReference>
<reference evidence="1" key="2">
    <citation type="submission" date="2020-09" db="EMBL/GenBank/DDBJ databases">
        <authorList>
            <person name="Sun Q."/>
            <person name="Ohkuma M."/>
        </authorList>
    </citation>
    <scope>NUCLEOTIDE SEQUENCE</scope>
    <source>
        <strain evidence="1">JCM 19831</strain>
    </source>
</reference>
<dbReference type="AlphaFoldDB" id="A0A917TDC6"/>
<dbReference type="GO" id="GO:0006281">
    <property type="term" value="P:DNA repair"/>
    <property type="evidence" value="ECO:0007669"/>
    <property type="project" value="TreeGrafter"/>
</dbReference>
<organism evidence="1 2">
    <name type="scientific">Dactylosporangium sucinum</name>
    <dbReference type="NCBI Taxonomy" id="1424081"/>
    <lineage>
        <taxon>Bacteria</taxon>
        <taxon>Bacillati</taxon>
        <taxon>Actinomycetota</taxon>
        <taxon>Actinomycetes</taxon>
        <taxon>Micromonosporales</taxon>
        <taxon>Micromonosporaceae</taxon>
        <taxon>Dactylosporangium</taxon>
    </lineage>
</organism>
<dbReference type="Pfam" id="PF00702">
    <property type="entry name" value="Hydrolase"/>
    <property type="match status" value="1"/>
</dbReference>
<gene>
    <name evidence="1" type="ORF">GCM10007977_020740</name>
</gene>
<dbReference type="InterPro" id="IPR050155">
    <property type="entry name" value="HAD-like_hydrolase_sf"/>
</dbReference>
<dbReference type="InterPro" id="IPR023214">
    <property type="entry name" value="HAD_sf"/>
</dbReference>
<dbReference type="Proteomes" id="UP000642070">
    <property type="component" value="Unassembled WGS sequence"/>
</dbReference>
<dbReference type="InterPro" id="IPR022468">
    <property type="entry name" value="PhnX-like"/>
</dbReference>
<dbReference type="NCBIfam" id="TIGR03351">
    <property type="entry name" value="PhnX-like"/>
    <property type="match status" value="1"/>
</dbReference>
<protein>
    <submittedName>
        <fullName evidence="1">Haloacid dehalogenase-like hydrolase</fullName>
    </submittedName>
</protein>
<dbReference type="RefSeq" id="WP_190249543.1">
    <property type="nucleotide sequence ID" value="NZ_BMPI01000008.1"/>
</dbReference>
<name>A0A917TDC6_9ACTN</name>
<dbReference type="PANTHER" id="PTHR43434:SF19">
    <property type="entry name" value="PHOSPHONOACETALDEHYDE HYDROLASE"/>
    <property type="match status" value="1"/>
</dbReference>
<accession>A0A917TDC6</accession>
<dbReference type="SUPFAM" id="SSF56784">
    <property type="entry name" value="HAD-like"/>
    <property type="match status" value="1"/>
</dbReference>
<dbReference type="GO" id="GO:0005829">
    <property type="term" value="C:cytosol"/>
    <property type="evidence" value="ECO:0007669"/>
    <property type="project" value="TreeGrafter"/>
</dbReference>
<dbReference type="SFLD" id="SFLDG01129">
    <property type="entry name" value="C1.5:_HAD__Beta-PGM__Phosphata"/>
    <property type="match status" value="1"/>
</dbReference>